<evidence type="ECO:0000256" key="1">
    <source>
        <dbReference type="ARBA" id="ARBA00005384"/>
    </source>
</evidence>
<evidence type="ECO:0000256" key="3">
    <source>
        <dbReference type="ARBA" id="ARBA00023015"/>
    </source>
</evidence>
<dbReference type="Pfam" id="PF00392">
    <property type="entry name" value="GntR"/>
    <property type="match status" value="1"/>
</dbReference>
<keyword evidence="7" id="KW-0808">Transferase</keyword>
<dbReference type="SUPFAM" id="SSF53383">
    <property type="entry name" value="PLP-dependent transferases"/>
    <property type="match status" value="1"/>
</dbReference>
<dbReference type="InterPro" id="IPR015424">
    <property type="entry name" value="PyrdxlP-dep_Trfase"/>
</dbReference>
<gene>
    <name evidence="7" type="ORF">ACFFGE_06450</name>
</gene>
<dbReference type="Gene3D" id="1.10.10.10">
    <property type="entry name" value="Winged helix-like DNA-binding domain superfamily/Winged helix DNA-binding domain"/>
    <property type="match status" value="1"/>
</dbReference>
<name>A0ABV6R1M8_9CAUL</name>
<dbReference type="EMBL" id="JBHLSW010000004">
    <property type="protein sequence ID" value="MFC0633515.1"/>
    <property type="molecule type" value="Genomic_DNA"/>
</dbReference>
<feature type="domain" description="HTH gntR-type" evidence="6">
    <location>
        <begin position="24"/>
        <end position="92"/>
    </location>
</feature>
<evidence type="ECO:0000256" key="4">
    <source>
        <dbReference type="ARBA" id="ARBA00023125"/>
    </source>
</evidence>
<dbReference type="GO" id="GO:0008483">
    <property type="term" value="F:transaminase activity"/>
    <property type="evidence" value="ECO:0007669"/>
    <property type="project" value="UniProtKB-KW"/>
</dbReference>
<dbReference type="CDD" id="cd07377">
    <property type="entry name" value="WHTH_GntR"/>
    <property type="match status" value="1"/>
</dbReference>
<organism evidence="7 8">
    <name type="scientific">Brevundimonas balnearis</name>
    <dbReference type="NCBI Taxonomy" id="1572858"/>
    <lineage>
        <taxon>Bacteria</taxon>
        <taxon>Pseudomonadati</taxon>
        <taxon>Pseudomonadota</taxon>
        <taxon>Alphaproteobacteria</taxon>
        <taxon>Caulobacterales</taxon>
        <taxon>Caulobacteraceae</taxon>
        <taxon>Brevundimonas</taxon>
    </lineage>
</organism>
<dbReference type="CDD" id="cd00609">
    <property type="entry name" value="AAT_like"/>
    <property type="match status" value="1"/>
</dbReference>
<protein>
    <submittedName>
        <fullName evidence="7">PLP-dependent aminotransferase family protein</fullName>
    </submittedName>
</protein>
<dbReference type="Gene3D" id="3.40.640.10">
    <property type="entry name" value="Type I PLP-dependent aspartate aminotransferase-like (Major domain)"/>
    <property type="match status" value="1"/>
</dbReference>
<evidence type="ECO:0000259" key="6">
    <source>
        <dbReference type="PROSITE" id="PS50949"/>
    </source>
</evidence>
<dbReference type="InterPro" id="IPR036388">
    <property type="entry name" value="WH-like_DNA-bd_sf"/>
</dbReference>
<dbReference type="InterPro" id="IPR051446">
    <property type="entry name" value="HTH_trans_reg/aminotransferase"/>
</dbReference>
<dbReference type="SUPFAM" id="SSF46785">
    <property type="entry name" value="Winged helix' DNA-binding domain"/>
    <property type="match status" value="1"/>
</dbReference>
<dbReference type="PANTHER" id="PTHR46577:SF1">
    <property type="entry name" value="HTH-TYPE TRANSCRIPTIONAL REGULATORY PROTEIN GABR"/>
    <property type="match status" value="1"/>
</dbReference>
<dbReference type="PROSITE" id="PS50949">
    <property type="entry name" value="HTH_GNTR"/>
    <property type="match status" value="1"/>
</dbReference>
<evidence type="ECO:0000256" key="5">
    <source>
        <dbReference type="ARBA" id="ARBA00023163"/>
    </source>
</evidence>
<keyword evidence="5" id="KW-0804">Transcription</keyword>
<evidence type="ECO:0000313" key="7">
    <source>
        <dbReference type="EMBL" id="MFC0633515.1"/>
    </source>
</evidence>
<keyword evidence="2" id="KW-0663">Pyridoxal phosphate</keyword>
<dbReference type="Proteomes" id="UP001589906">
    <property type="component" value="Unassembled WGS sequence"/>
</dbReference>
<evidence type="ECO:0000313" key="8">
    <source>
        <dbReference type="Proteomes" id="UP001589906"/>
    </source>
</evidence>
<dbReference type="InterPro" id="IPR000524">
    <property type="entry name" value="Tscrpt_reg_HTH_GntR"/>
</dbReference>
<keyword evidence="7" id="KW-0032">Aminotransferase</keyword>
<reference evidence="7 8" key="1">
    <citation type="submission" date="2024-09" db="EMBL/GenBank/DDBJ databases">
        <authorList>
            <person name="Sun Q."/>
            <person name="Mori K."/>
        </authorList>
    </citation>
    <scope>NUCLEOTIDE SEQUENCE [LARGE SCALE GENOMIC DNA]</scope>
    <source>
        <strain evidence="7 8">NCAIM B.02621</strain>
    </source>
</reference>
<keyword evidence="3" id="KW-0805">Transcription regulation</keyword>
<dbReference type="SMART" id="SM00345">
    <property type="entry name" value="HTH_GNTR"/>
    <property type="match status" value="1"/>
</dbReference>
<dbReference type="Pfam" id="PF00155">
    <property type="entry name" value="Aminotran_1_2"/>
    <property type="match status" value="1"/>
</dbReference>
<sequence>MSVTITLFALSRHLEGLGDVGSDTVAYRRLAKGLKALILDGRLPIDARLPGERSLAQALGVSRITVSAAMDRLRDEGFLVSRVGSGTYTALPVQRGAAPEGLFHLDAAPGVINMATAVLPAGAPVHQAFAKAIETLPLLLPGHGYDPVGLLALRAAAAERMSQAGLASDPEQFVITAGAQNGWSLVLRALGRPGESVIIDHPTYPHAMEAVLRAGLRPVPVALGEDGWDVETMIRTLRRVRPRLVYLIGAHQNPTGHVLSTEDEARIIAEAETVGAVVVFDDTQRELWFDRPPPPPGGGANVIRLGSMSKSWWGGLRVGWVRATGQWREAIIKARASMDLGVAVMDQLASAHLLLGDQAALAERRVELKARESALATALQDRLPDWRFRRPAGGLSLWVALPGRSARPLVEAARGRNLMLAEGTRFGLDGAFERFLRLPYCLPEADLVAVVETLAELWAGLDKAPARRSRIDAPDVF</sequence>
<keyword evidence="4" id="KW-0238">DNA-binding</keyword>
<keyword evidence="8" id="KW-1185">Reference proteome</keyword>
<dbReference type="RefSeq" id="WP_376835430.1">
    <property type="nucleotide sequence ID" value="NZ_JBHLSW010000004.1"/>
</dbReference>
<dbReference type="PRINTS" id="PR00035">
    <property type="entry name" value="HTHGNTR"/>
</dbReference>
<comment type="similarity">
    <text evidence="1">In the C-terminal section; belongs to the class-I pyridoxal-phosphate-dependent aminotransferase family.</text>
</comment>
<dbReference type="InterPro" id="IPR015421">
    <property type="entry name" value="PyrdxlP-dep_Trfase_major"/>
</dbReference>
<dbReference type="PANTHER" id="PTHR46577">
    <property type="entry name" value="HTH-TYPE TRANSCRIPTIONAL REGULATORY PROTEIN GABR"/>
    <property type="match status" value="1"/>
</dbReference>
<dbReference type="InterPro" id="IPR036390">
    <property type="entry name" value="WH_DNA-bd_sf"/>
</dbReference>
<proteinExistence type="inferred from homology"/>
<comment type="caution">
    <text evidence="7">The sequence shown here is derived from an EMBL/GenBank/DDBJ whole genome shotgun (WGS) entry which is preliminary data.</text>
</comment>
<evidence type="ECO:0000256" key="2">
    <source>
        <dbReference type="ARBA" id="ARBA00022898"/>
    </source>
</evidence>
<accession>A0ABV6R1M8</accession>
<dbReference type="InterPro" id="IPR004839">
    <property type="entry name" value="Aminotransferase_I/II_large"/>
</dbReference>